<feature type="transmembrane region" description="Helical" evidence="1">
    <location>
        <begin position="530"/>
        <end position="551"/>
    </location>
</feature>
<dbReference type="Gene3D" id="3.30.70.1430">
    <property type="entry name" value="Multidrug efflux transporter AcrB pore domain"/>
    <property type="match status" value="2"/>
</dbReference>
<sequence length="1043" mass="116096">MKGLINWFANNPVAANLMMIAIIVGGLMSMTTLNREIMPSMPSKFIEVSVVYLGADPIEVEDRIAIRVEEAIREIEGIININSVSMQGRGIITAEVSAGYDLQKVLNEIKVQVDAINTFPKEGERPKIRLIKFRERVIQVAVMADTDEKSLKIISQKVRDDLAALPGVDFAEMKGDRRYEVGIEVSEVALRRYGLTFDAVVEAVRQSSINMPAGTIKAIAGDMILRTKSQAYNTSDFKNITLLKKRDGTRVLLGDVAQVVDGFEEDQVLARFNNKPAIFIDVLLTTAPDVVAVTREVRNYIAKSAAFLPDGVTLVSWLDLSNTFKGRVNILLFSGVSGLILVFSLLMLFLRPAIAFWVCGGIITSFMGALWILPMLDVSLNMLTLFAFILVLGIVVDDAIIIGESVHSGQERGLRGLEAATSGAHNVSKPVMFAALTTMVAFSPILFLDGVAAAVMKPLPIVVILALSFSLIEAFLILPSHLAHMKPPGEAKGFITRFLRKIRQTVSGQLSKFIHNYYVPFLAKTLKKKYLTLSAFVAIWLVLFSFVQGGWMRQDFFPTIPSDYIIADVVLTDGIAFDRAESVMRQVEKAAQTLSGAEFKNEDGEPEANPIKNIQTFVKGNKVQVFVDLLPAEERSVDIVEISRRWRHLIGDMTDVKQFDMRFQLRSRNKPLSFVLASNNRRTLEQATVDLTTALSKFSGVLDIGDTLRSARQEMVLDLKKEAESLGVSTRDLARQVRQGFFGEEAQRIPRGKDDVKVMIRYPLESRKTVETLKTMRIRTTNGTEVPFEVVADIHFEQGATEIRRLNRRRVVEITGDVDTKITNAQEVIRKVEREVIPVLQEKYPDLEYLLEGDQKEIKSFQAGLLRNTAMALLAIYALIAVAFRSYSQPILVMLAIPFGYLGSVLGHMFLDLPFSMFSFLGVVATAGVVVNDNLVLIDYINKLRASGESAIDAVRKAAESRFRPIFLTTLTTFIGLMPIISEQSKQAQFLIPMAISLAFGVVLSSFVTLILVPNLFVILDSSKTWVKAKIFRIRQHRHGQNL</sequence>
<dbReference type="SUPFAM" id="SSF82866">
    <property type="entry name" value="Multidrug efflux transporter AcrB transmembrane domain"/>
    <property type="match status" value="2"/>
</dbReference>
<organism evidence="2">
    <name type="scientific">hydrothermal vent metagenome</name>
    <dbReference type="NCBI Taxonomy" id="652676"/>
    <lineage>
        <taxon>unclassified sequences</taxon>
        <taxon>metagenomes</taxon>
        <taxon>ecological metagenomes</taxon>
    </lineage>
</organism>
<feature type="transmembrane region" description="Helical" evidence="1">
    <location>
        <begin position="994"/>
        <end position="1020"/>
    </location>
</feature>
<dbReference type="InterPro" id="IPR027463">
    <property type="entry name" value="AcrB_DN_DC_subdom"/>
</dbReference>
<dbReference type="Gene3D" id="3.30.70.1320">
    <property type="entry name" value="Multidrug efflux transporter AcrB pore domain like"/>
    <property type="match status" value="1"/>
</dbReference>
<dbReference type="GO" id="GO:0042910">
    <property type="term" value="F:xenobiotic transmembrane transporter activity"/>
    <property type="evidence" value="ECO:0007669"/>
    <property type="project" value="TreeGrafter"/>
</dbReference>
<dbReference type="PANTHER" id="PTHR32063:SF33">
    <property type="entry name" value="RND SUPERFAMILY EFFLUX PUMP PERMEASE COMPONENT"/>
    <property type="match status" value="1"/>
</dbReference>
<evidence type="ECO:0000256" key="1">
    <source>
        <dbReference type="SAM" id="Phobius"/>
    </source>
</evidence>
<keyword evidence="1" id="KW-0472">Membrane</keyword>
<dbReference type="SUPFAM" id="SSF82693">
    <property type="entry name" value="Multidrug efflux transporter AcrB pore domain, PN1, PN2, PC1 and PC2 subdomains"/>
    <property type="match status" value="1"/>
</dbReference>
<dbReference type="Gene3D" id="3.30.2090.10">
    <property type="entry name" value="Multidrug efflux transporter AcrB TolC docking domain, DN and DC subdomains"/>
    <property type="match status" value="2"/>
</dbReference>
<feature type="transmembrane region" description="Helical" evidence="1">
    <location>
        <begin position="891"/>
        <end position="911"/>
    </location>
</feature>
<dbReference type="InterPro" id="IPR001036">
    <property type="entry name" value="Acrflvin-R"/>
</dbReference>
<reference evidence="2" key="1">
    <citation type="submission" date="2018-06" db="EMBL/GenBank/DDBJ databases">
        <authorList>
            <person name="Zhirakovskaya E."/>
        </authorList>
    </citation>
    <scope>NUCLEOTIDE SEQUENCE</scope>
</reference>
<dbReference type="Gene3D" id="3.30.70.1440">
    <property type="entry name" value="Multidrug efflux transporter AcrB pore domain"/>
    <property type="match status" value="1"/>
</dbReference>
<feature type="transmembrane region" description="Helical" evidence="1">
    <location>
        <begin position="330"/>
        <end position="349"/>
    </location>
</feature>
<evidence type="ECO:0000313" key="2">
    <source>
        <dbReference type="EMBL" id="VAV99216.1"/>
    </source>
</evidence>
<feature type="transmembrane region" description="Helical" evidence="1">
    <location>
        <begin position="917"/>
        <end position="942"/>
    </location>
</feature>
<gene>
    <name evidence="2" type="ORF">MNBD_ALPHA02-1471</name>
</gene>
<dbReference type="Gene3D" id="1.20.1640.10">
    <property type="entry name" value="Multidrug efflux transporter AcrB transmembrane domain"/>
    <property type="match status" value="2"/>
</dbReference>
<feature type="transmembrane region" description="Helical" evidence="1">
    <location>
        <begin position="459"/>
        <end position="478"/>
    </location>
</feature>
<proteinExistence type="predicted"/>
<dbReference type="PANTHER" id="PTHR32063">
    <property type="match status" value="1"/>
</dbReference>
<accession>A0A3B0SE60</accession>
<feature type="transmembrane region" description="Helical" evidence="1">
    <location>
        <begin position="385"/>
        <end position="406"/>
    </location>
</feature>
<feature type="transmembrane region" description="Helical" evidence="1">
    <location>
        <begin position="427"/>
        <end position="447"/>
    </location>
</feature>
<feature type="transmembrane region" description="Helical" evidence="1">
    <location>
        <begin position="12"/>
        <end position="33"/>
    </location>
</feature>
<dbReference type="Pfam" id="PF00873">
    <property type="entry name" value="ACR_tran"/>
    <property type="match status" value="1"/>
</dbReference>
<dbReference type="PRINTS" id="PR00702">
    <property type="entry name" value="ACRIFLAVINRP"/>
</dbReference>
<dbReference type="GO" id="GO:0005886">
    <property type="term" value="C:plasma membrane"/>
    <property type="evidence" value="ECO:0007669"/>
    <property type="project" value="TreeGrafter"/>
</dbReference>
<dbReference type="EMBL" id="UOED01000132">
    <property type="protein sequence ID" value="VAV99216.1"/>
    <property type="molecule type" value="Genomic_DNA"/>
</dbReference>
<keyword evidence="1" id="KW-1133">Transmembrane helix</keyword>
<protein>
    <submittedName>
        <fullName evidence="2">Acriflavin resistance protein</fullName>
    </submittedName>
</protein>
<feature type="transmembrane region" description="Helical" evidence="1">
    <location>
        <begin position="354"/>
        <end position="373"/>
    </location>
</feature>
<feature type="transmembrane region" description="Helical" evidence="1">
    <location>
        <begin position="963"/>
        <end position="982"/>
    </location>
</feature>
<feature type="transmembrane region" description="Helical" evidence="1">
    <location>
        <begin position="865"/>
        <end position="884"/>
    </location>
</feature>
<dbReference type="AlphaFoldDB" id="A0A3B0SE60"/>
<name>A0A3B0SE60_9ZZZZ</name>
<dbReference type="SUPFAM" id="SSF82714">
    <property type="entry name" value="Multidrug efflux transporter AcrB TolC docking domain, DN and DC subdomains"/>
    <property type="match status" value="2"/>
</dbReference>
<keyword evidence="1" id="KW-0812">Transmembrane</keyword>